<dbReference type="Proteomes" id="UP001234202">
    <property type="component" value="Unassembled WGS sequence"/>
</dbReference>
<reference evidence="1" key="1">
    <citation type="submission" date="2023-04" db="EMBL/GenBank/DDBJ databases">
        <title>Draft Genome sequencing of Naganishia species isolated from polar environments using Oxford Nanopore Technology.</title>
        <authorList>
            <person name="Leo P."/>
            <person name="Venkateswaran K."/>
        </authorList>
    </citation>
    <scope>NUCLEOTIDE SEQUENCE</scope>
    <source>
        <strain evidence="1">DBVPG 5303</strain>
    </source>
</reference>
<proteinExistence type="predicted"/>
<organism evidence="1 2">
    <name type="scientific">Naganishia onofrii</name>
    <dbReference type="NCBI Taxonomy" id="1851511"/>
    <lineage>
        <taxon>Eukaryota</taxon>
        <taxon>Fungi</taxon>
        <taxon>Dikarya</taxon>
        <taxon>Basidiomycota</taxon>
        <taxon>Agaricomycotina</taxon>
        <taxon>Tremellomycetes</taxon>
        <taxon>Filobasidiales</taxon>
        <taxon>Filobasidiaceae</taxon>
        <taxon>Naganishia</taxon>
    </lineage>
</organism>
<evidence type="ECO:0000313" key="2">
    <source>
        <dbReference type="Proteomes" id="UP001234202"/>
    </source>
</evidence>
<dbReference type="EMBL" id="JASBWV010000010">
    <property type="protein sequence ID" value="KAJ9124543.1"/>
    <property type="molecule type" value="Genomic_DNA"/>
</dbReference>
<comment type="caution">
    <text evidence="1">The sequence shown here is derived from an EMBL/GenBank/DDBJ whole genome shotgun (WGS) entry which is preliminary data.</text>
</comment>
<keyword evidence="2" id="KW-1185">Reference proteome</keyword>
<evidence type="ECO:0000313" key="1">
    <source>
        <dbReference type="EMBL" id="KAJ9124543.1"/>
    </source>
</evidence>
<accession>A0ACC2XL10</accession>
<name>A0ACC2XL10_9TREE</name>
<sequence>MDTSRRKAQPKTANHSEASKDGRSSSTFTRNPDDTTNTVAVPSPHGFASHRPFSPSAIAANSGKRSKAFFKHRSSANDANGQGMPTSPFGLRRISSRISSDGVDQTRGNRERVLSPTSAAASGRSGKQSLPANNLGQVGNTDREKSIAESTIRFPGAEKEATNQSVPIDQQEIVAAPRKPKRSLSLFRSASKTKPVAKVSASEILAGKTNDGPRATNTLKSQRPVSVPLSQSSRSSTEVKSTVTTGGTVQGMTCLTARSSISRDTPEARTSTKASSVDIHRIELERRGSPLRSSTPKQRQTTMHPKSTLPLDRASRSLTLDTATPVPSSRLPTPTGRESSKHDDVDREAHYLLRMASTYLSKTVMPEAKVAASHKNTHIVGNQEARIATDRMTTTPATADVLRGHVYEKIKLLERMERAWGIEWMLRGKEGCVVSESRKEKERDCFRRVVDDGVVLCFLLVRLECTRSPMGSGILLSAPGAHKHNLALVADMAKTLPLKGEDISLPEAIRNLSGRGVYSAARLAVALAKLAGPQRKEATADDLDLSNPTSDAEEQLAKPEARMAAPLPRKLLDRPPLLIRRLSSKSSTSGATTPKQPAPLQLSTTCDALDQTPMMELPTLPTNINEPPSRRQPVLMRRTPRSSAEGDFAMPMRRPILRVKQSFASSVTSENTSTVDSKSRASERRPRFVPDNRDDDIASGSEYSMKPISIGSGVPSSPRTVSFGRSDEHAQQQVKTFRSATRINYRAAKPLFSREGSTFENVITDEEDELPLASLIMQRDFRRHSRNPSLSSQRLSSEINSSSAASVLSSPSRRFNLQTNVNPLHRPSSPSQSRVSRPTSLVSTGASSNNGVFPGTPPKTPRNQSGMWPQSAAGSRRTSFASTNGESPGSRISRQVIEVVVNGKRKANYGTSNEEVVQIMREVDLLQRLRHPGIVRYLGMAKSEEYLDIVLEFIEGGSLAHSVKSFGELNEDLVAGYVAKILEGLNYLHSQDVVHCDLKAANILTTKTGNIKLSDFGVSLNLRAVGQSKDDVVGSPNWMAPEVIELKGITTAADIWSLGATIVELITGKPPYEDLDNGMAVMFRIVDDGRPPIPEYCSPDLVDFLTRCFQKEPAQRPSAEALFEHKFIKSRVSLDPKLRHQDSIPFLRRISTDAFRLHAENKLAQPPGVPEHGGVHQEMPLHEHGVSQQDSELIQGPLLQRPDTLSTASLASSPDSGKLRNPEILGPMPPDRARQLALERLVRTNRVPNEPEPRSRSFSFSSRKSAEERQLPAGTTVNTVSSSEVSIQLKTPKPTKAPLRSSENVSPKSSSFLFSHDEKNVQEETKSDCNLM</sequence>
<gene>
    <name evidence="1" type="ORF">QFC24_003335</name>
</gene>
<protein>
    <submittedName>
        <fullName evidence="1">Uncharacterized protein</fullName>
    </submittedName>
</protein>